<dbReference type="EMBL" id="VSSQ01000025">
    <property type="protein sequence ID" value="MPL64471.1"/>
    <property type="molecule type" value="Genomic_DNA"/>
</dbReference>
<gene>
    <name evidence="1" type="ORF">SDC9_10126</name>
</gene>
<name>A0A644TF93_9ZZZZ</name>
<reference evidence="1" key="1">
    <citation type="submission" date="2019-08" db="EMBL/GenBank/DDBJ databases">
        <authorList>
            <person name="Kucharzyk K."/>
            <person name="Murdoch R.W."/>
            <person name="Higgins S."/>
            <person name="Loffler F."/>
        </authorList>
    </citation>
    <scope>NUCLEOTIDE SEQUENCE</scope>
</reference>
<proteinExistence type="predicted"/>
<accession>A0A644TF93</accession>
<dbReference type="PROSITE" id="PS51257">
    <property type="entry name" value="PROKAR_LIPOPROTEIN"/>
    <property type="match status" value="1"/>
</dbReference>
<protein>
    <recommendedName>
        <fullName evidence="2">Lipoprotein</fullName>
    </recommendedName>
</protein>
<evidence type="ECO:0008006" key="2">
    <source>
        <dbReference type="Google" id="ProtNLM"/>
    </source>
</evidence>
<organism evidence="1">
    <name type="scientific">bioreactor metagenome</name>
    <dbReference type="NCBI Taxonomy" id="1076179"/>
    <lineage>
        <taxon>unclassified sequences</taxon>
        <taxon>metagenomes</taxon>
        <taxon>ecological metagenomes</taxon>
    </lineage>
</organism>
<dbReference type="AlphaFoldDB" id="A0A644TF93"/>
<sequence>MKRSQWFVVMVVVALVLSTALSCATKAPLRKGEVLLEDKGTAFGVKTPRWVETAIIGGSKDVEKISDYRDYVVFIAQFEAQNLQSAQLLAERMQAQTEISSYLSTRVKDAFKGANVADADSKNFGVYGERFVASVSEAEYSGFRKDTDWWVKVQTFTADNKPDKQIYRVIQLWTISKEMLQKQFDIMLKALEGTEPPTPETKRAMDLVQNTVAKDFFSGK</sequence>
<evidence type="ECO:0000313" key="1">
    <source>
        <dbReference type="EMBL" id="MPL64471.1"/>
    </source>
</evidence>
<comment type="caution">
    <text evidence="1">The sequence shown here is derived from an EMBL/GenBank/DDBJ whole genome shotgun (WGS) entry which is preliminary data.</text>
</comment>